<keyword evidence="3" id="KW-1185">Reference proteome</keyword>
<feature type="region of interest" description="Disordered" evidence="1">
    <location>
        <begin position="98"/>
        <end position="117"/>
    </location>
</feature>
<dbReference type="RefSeq" id="WP_078545575.1">
    <property type="nucleotide sequence ID" value="NZ_MPZV01000001.1"/>
</dbReference>
<feature type="compositionally biased region" description="Acidic residues" evidence="1">
    <location>
        <begin position="107"/>
        <end position="117"/>
    </location>
</feature>
<sequence>MSIDQELAGARDQRSRILGELEALLRAGNPDLNLFVSARAHYGEAGLAHLHLYGVEGDRERKSRLMKFATAWLLERGISIELQEGHDVYDIRPWREAQGGRSQDMGSLDELDELDEI</sequence>
<evidence type="ECO:0000313" key="3">
    <source>
        <dbReference type="Proteomes" id="UP000190787"/>
    </source>
</evidence>
<organism evidence="2 3">
    <name type="scientific">Thioclava sediminum</name>
    <dbReference type="NCBI Taxonomy" id="1915319"/>
    <lineage>
        <taxon>Bacteria</taxon>
        <taxon>Pseudomonadati</taxon>
        <taxon>Pseudomonadota</taxon>
        <taxon>Alphaproteobacteria</taxon>
        <taxon>Rhodobacterales</taxon>
        <taxon>Paracoccaceae</taxon>
        <taxon>Thioclava</taxon>
    </lineage>
</organism>
<proteinExistence type="predicted"/>
<evidence type="ECO:0000256" key="1">
    <source>
        <dbReference type="SAM" id="MobiDB-lite"/>
    </source>
</evidence>
<evidence type="ECO:0000313" key="2">
    <source>
        <dbReference type="EMBL" id="OOY25810.1"/>
    </source>
</evidence>
<dbReference type="Proteomes" id="UP000190787">
    <property type="component" value="Unassembled WGS sequence"/>
</dbReference>
<name>A0ABX3N1H6_9RHOB</name>
<dbReference type="EMBL" id="MPZV01000001">
    <property type="protein sequence ID" value="OOY25810.1"/>
    <property type="molecule type" value="Genomic_DNA"/>
</dbReference>
<gene>
    <name evidence="2" type="ORF">BMI91_05300</name>
</gene>
<accession>A0ABX3N1H6</accession>
<protein>
    <submittedName>
        <fullName evidence="2">Uncharacterized protein</fullName>
    </submittedName>
</protein>
<reference evidence="2 3" key="1">
    <citation type="submission" date="2016-11" db="EMBL/GenBank/DDBJ databases">
        <title>A multilocus sequence analysis scheme for characterization of bacteria in the genus Thioclava.</title>
        <authorList>
            <person name="Liu Y."/>
            <person name="Shao Z."/>
        </authorList>
    </citation>
    <scope>NUCLEOTIDE SEQUENCE [LARGE SCALE GENOMIC DNA]</scope>
    <source>
        <strain evidence="2 3">TAW-CT134</strain>
    </source>
</reference>
<comment type="caution">
    <text evidence="2">The sequence shown here is derived from an EMBL/GenBank/DDBJ whole genome shotgun (WGS) entry which is preliminary data.</text>
</comment>